<dbReference type="AlphaFoldDB" id="A0A9J5ZNI5"/>
<feature type="compositionally biased region" description="Basic and acidic residues" evidence="1">
    <location>
        <begin position="55"/>
        <end position="71"/>
    </location>
</feature>
<evidence type="ECO:0000313" key="2">
    <source>
        <dbReference type="EMBL" id="KAG5613733.1"/>
    </source>
</evidence>
<dbReference type="Proteomes" id="UP000824120">
    <property type="component" value="Chromosome 3"/>
</dbReference>
<keyword evidence="3" id="KW-1185">Reference proteome</keyword>
<protein>
    <submittedName>
        <fullName evidence="2">Uncharacterized protein</fullName>
    </submittedName>
</protein>
<accession>A0A9J5ZNI5</accession>
<name>A0A9J5ZNI5_SOLCO</name>
<feature type="region of interest" description="Disordered" evidence="1">
    <location>
        <begin position="55"/>
        <end position="77"/>
    </location>
</feature>
<sequence>MSSLLGSALPSNVGLPHANPDLVGLQCGYWTPGGKQKKMCLRQGCGLVVKEVVEKSEVSGSKFSRDKKTRGDSSYLP</sequence>
<dbReference type="EMBL" id="JACXVP010000003">
    <property type="protein sequence ID" value="KAG5613733.1"/>
    <property type="molecule type" value="Genomic_DNA"/>
</dbReference>
<organism evidence="2 3">
    <name type="scientific">Solanum commersonii</name>
    <name type="common">Commerson's wild potato</name>
    <name type="synonym">Commerson's nightshade</name>
    <dbReference type="NCBI Taxonomy" id="4109"/>
    <lineage>
        <taxon>Eukaryota</taxon>
        <taxon>Viridiplantae</taxon>
        <taxon>Streptophyta</taxon>
        <taxon>Embryophyta</taxon>
        <taxon>Tracheophyta</taxon>
        <taxon>Spermatophyta</taxon>
        <taxon>Magnoliopsida</taxon>
        <taxon>eudicotyledons</taxon>
        <taxon>Gunneridae</taxon>
        <taxon>Pentapetalae</taxon>
        <taxon>asterids</taxon>
        <taxon>lamiids</taxon>
        <taxon>Solanales</taxon>
        <taxon>Solanaceae</taxon>
        <taxon>Solanoideae</taxon>
        <taxon>Solaneae</taxon>
        <taxon>Solanum</taxon>
    </lineage>
</organism>
<evidence type="ECO:0000313" key="3">
    <source>
        <dbReference type="Proteomes" id="UP000824120"/>
    </source>
</evidence>
<evidence type="ECO:0000256" key="1">
    <source>
        <dbReference type="SAM" id="MobiDB-lite"/>
    </source>
</evidence>
<comment type="caution">
    <text evidence="2">The sequence shown here is derived from an EMBL/GenBank/DDBJ whole genome shotgun (WGS) entry which is preliminary data.</text>
</comment>
<gene>
    <name evidence="2" type="ORF">H5410_013557</name>
</gene>
<proteinExistence type="predicted"/>
<reference evidence="2 3" key="1">
    <citation type="submission" date="2020-09" db="EMBL/GenBank/DDBJ databases">
        <title>De no assembly of potato wild relative species, Solanum commersonii.</title>
        <authorList>
            <person name="Cho K."/>
        </authorList>
    </citation>
    <scope>NUCLEOTIDE SEQUENCE [LARGE SCALE GENOMIC DNA]</scope>
    <source>
        <strain evidence="2">LZ3.2</strain>
        <tissue evidence="2">Leaf</tissue>
    </source>
</reference>